<evidence type="ECO:0000313" key="2">
    <source>
        <dbReference type="EMBL" id="QJA69915.1"/>
    </source>
</evidence>
<dbReference type="EMBL" id="MT144484">
    <property type="protein sequence ID" value="QJA54189.1"/>
    <property type="molecule type" value="Genomic_DNA"/>
</dbReference>
<evidence type="ECO:0000313" key="1">
    <source>
        <dbReference type="EMBL" id="QJA54189.1"/>
    </source>
</evidence>
<proteinExistence type="predicted"/>
<accession>A0A6H2A384</accession>
<dbReference type="EMBL" id="MT141747">
    <property type="protein sequence ID" value="QJA69915.1"/>
    <property type="molecule type" value="Genomic_DNA"/>
</dbReference>
<sequence length="64" mass="7734">MKKVFRVKLNWHGELYEFTTITTRPDIAARNAIFKLAQKLGRDLYFVRQHFYDEKKITVQQMAE</sequence>
<organism evidence="1">
    <name type="scientific">viral metagenome</name>
    <dbReference type="NCBI Taxonomy" id="1070528"/>
    <lineage>
        <taxon>unclassified sequences</taxon>
        <taxon>metagenomes</taxon>
        <taxon>organismal metagenomes</taxon>
    </lineage>
</organism>
<name>A0A6H2A384_9ZZZZ</name>
<protein>
    <submittedName>
        <fullName evidence="1">Uncharacterized protein</fullName>
    </submittedName>
</protein>
<dbReference type="AlphaFoldDB" id="A0A6H2A384"/>
<reference evidence="1" key="1">
    <citation type="submission" date="2020-03" db="EMBL/GenBank/DDBJ databases">
        <title>The deep terrestrial virosphere.</title>
        <authorList>
            <person name="Holmfeldt K."/>
            <person name="Nilsson E."/>
            <person name="Simone D."/>
            <person name="Lopez-Fernandez M."/>
            <person name="Wu X."/>
            <person name="de Brujin I."/>
            <person name="Lundin D."/>
            <person name="Andersson A."/>
            <person name="Bertilsson S."/>
            <person name="Dopson M."/>
        </authorList>
    </citation>
    <scope>NUCLEOTIDE SEQUENCE</scope>
    <source>
        <strain evidence="2">MM415A04168</strain>
        <strain evidence="1">TM448A04443</strain>
    </source>
</reference>
<gene>
    <name evidence="2" type="ORF">MM415A04168_0008</name>
    <name evidence="1" type="ORF">TM448A04443_0008</name>
</gene>